<accession>A0A8C7GP51</accession>
<dbReference type="Proteomes" id="UP000694557">
    <property type="component" value="Unassembled WGS sequence"/>
</dbReference>
<dbReference type="AlphaFoldDB" id="A0A8C7GP51"/>
<reference evidence="1" key="1">
    <citation type="submission" date="2025-08" db="UniProtKB">
        <authorList>
            <consortium name="Ensembl"/>
        </authorList>
    </citation>
    <scope>IDENTIFICATION</scope>
</reference>
<protein>
    <submittedName>
        <fullName evidence="1">Uncharacterized protein</fullName>
    </submittedName>
</protein>
<name>A0A8C7GP51_ONCKI</name>
<sequence length="114" mass="13278">MPWRVILASRYGTWFPRRWGSESARMTLPRASKPVLMWTDSLRRRPVFPVRAARSDPARSTRWSLEKRTEPSSWLLGPVCLRALPASRTITSINTVKHIEFCHTESTHTHPNRQ</sequence>
<proteinExistence type="predicted"/>
<evidence type="ECO:0000313" key="1">
    <source>
        <dbReference type="Ensembl" id="ENSOKIP00005046458.1"/>
    </source>
</evidence>
<keyword evidence="2" id="KW-1185">Reference proteome</keyword>
<evidence type="ECO:0000313" key="2">
    <source>
        <dbReference type="Proteomes" id="UP000694557"/>
    </source>
</evidence>
<dbReference type="GeneTree" id="ENSGT01150000287467"/>
<reference evidence="1" key="2">
    <citation type="submission" date="2025-09" db="UniProtKB">
        <authorList>
            <consortium name="Ensembl"/>
        </authorList>
    </citation>
    <scope>IDENTIFICATION</scope>
</reference>
<dbReference type="Ensembl" id="ENSOKIT00005049012.1">
    <property type="protein sequence ID" value="ENSOKIP00005046458.1"/>
    <property type="gene ID" value="ENSOKIG00005019597.1"/>
</dbReference>
<organism evidence="1 2">
    <name type="scientific">Oncorhynchus kisutch</name>
    <name type="common">Coho salmon</name>
    <name type="synonym">Salmo kisutch</name>
    <dbReference type="NCBI Taxonomy" id="8019"/>
    <lineage>
        <taxon>Eukaryota</taxon>
        <taxon>Metazoa</taxon>
        <taxon>Chordata</taxon>
        <taxon>Craniata</taxon>
        <taxon>Vertebrata</taxon>
        <taxon>Euteleostomi</taxon>
        <taxon>Actinopterygii</taxon>
        <taxon>Neopterygii</taxon>
        <taxon>Teleostei</taxon>
        <taxon>Protacanthopterygii</taxon>
        <taxon>Salmoniformes</taxon>
        <taxon>Salmonidae</taxon>
        <taxon>Salmoninae</taxon>
        <taxon>Oncorhynchus</taxon>
    </lineage>
</organism>